<dbReference type="PROSITE" id="PS51186">
    <property type="entry name" value="GNAT"/>
    <property type="match status" value="1"/>
</dbReference>
<dbReference type="AlphaFoldDB" id="A0A4R0JGM0"/>
<dbReference type="SUPFAM" id="SSF55729">
    <property type="entry name" value="Acyl-CoA N-acyltransferases (Nat)"/>
    <property type="match status" value="1"/>
</dbReference>
<evidence type="ECO:0000259" key="1">
    <source>
        <dbReference type="PROSITE" id="PS51186"/>
    </source>
</evidence>
<protein>
    <submittedName>
        <fullName evidence="2">GNAT family N-acetyltransferase</fullName>
    </submittedName>
</protein>
<dbReference type="Proteomes" id="UP000292695">
    <property type="component" value="Unassembled WGS sequence"/>
</dbReference>
<feature type="domain" description="N-acetyltransferase" evidence="1">
    <location>
        <begin position="1"/>
        <end position="122"/>
    </location>
</feature>
<organism evidence="2 3">
    <name type="scientific">Kribbella sindirgiensis</name>
    <dbReference type="NCBI Taxonomy" id="1124744"/>
    <lineage>
        <taxon>Bacteria</taxon>
        <taxon>Bacillati</taxon>
        <taxon>Actinomycetota</taxon>
        <taxon>Actinomycetes</taxon>
        <taxon>Propionibacteriales</taxon>
        <taxon>Kribbellaceae</taxon>
        <taxon>Kribbella</taxon>
    </lineage>
</organism>
<dbReference type="InterPro" id="IPR016181">
    <property type="entry name" value="Acyl_CoA_acyltransferase"/>
</dbReference>
<comment type="caution">
    <text evidence="2">The sequence shown here is derived from an EMBL/GenBank/DDBJ whole genome shotgun (WGS) entry which is preliminary data.</text>
</comment>
<keyword evidence="2" id="KW-0808">Transferase</keyword>
<dbReference type="CDD" id="cd04301">
    <property type="entry name" value="NAT_SF"/>
    <property type="match status" value="1"/>
</dbReference>
<dbReference type="OrthoDB" id="9803233at2"/>
<proteinExistence type="predicted"/>
<accession>A0A4R0JGM0</accession>
<gene>
    <name evidence="2" type="ORF">E0H50_01190</name>
</gene>
<name>A0A4R0JGM0_9ACTN</name>
<reference evidence="2 3" key="1">
    <citation type="submission" date="2019-02" db="EMBL/GenBank/DDBJ databases">
        <title>Kribbella capetownensis sp. nov. and Kribbella speibonae sp. nov., isolated from soil.</title>
        <authorList>
            <person name="Curtis S.M."/>
            <person name="Norton I."/>
            <person name="Everest G.J."/>
            <person name="Meyers P.R."/>
        </authorList>
    </citation>
    <scope>NUCLEOTIDE SEQUENCE [LARGE SCALE GENOMIC DNA]</scope>
    <source>
        <strain evidence="2 3">DSM 27082</strain>
    </source>
</reference>
<evidence type="ECO:0000313" key="2">
    <source>
        <dbReference type="EMBL" id="TCC43718.1"/>
    </source>
</evidence>
<dbReference type="GO" id="GO:0016747">
    <property type="term" value="F:acyltransferase activity, transferring groups other than amino-acyl groups"/>
    <property type="evidence" value="ECO:0007669"/>
    <property type="project" value="InterPro"/>
</dbReference>
<dbReference type="Pfam" id="PF00583">
    <property type="entry name" value="Acetyltransf_1"/>
    <property type="match status" value="1"/>
</dbReference>
<dbReference type="EMBL" id="SJKA01000001">
    <property type="protein sequence ID" value="TCC43718.1"/>
    <property type="molecule type" value="Genomic_DNA"/>
</dbReference>
<evidence type="ECO:0000313" key="3">
    <source>
        <dbReference type="Proteomes" id="UP000292695"/>
    </source>
</evidence>
<keyword evidence="3" id="KW-1185">Reference proteome</keyword>
<sequence>MRPDLERLGRYDAQRVRQRLRDSFAPEHTQIIEVGGELSGSVSMRPAEDGRWLEHFYLDPRHQGRGLGTAVLRSVLGRADGDGVTVRLNVLQGSPARKLYERHGFVVDDEDPVDVFMVRKFL</sequence>
<dbReference type="Gene3D" id="3.40.630.30">
    <property type="match status" value="1"/>
</dbReference>
<dbReference type="InterPro" id="IPR000182">
    <property type="entry name" value="GNAT_dom"/>
</dbReference>